<feature type="transmembrane region" description="Helical" evidence="10">
    <location>
        <begin position="158"/>
        <end position="178"/>
    </location>
</feature>
<dbReference type="InterPro" id="IPR036890">
    <property type="entry name" value="HATPase_C_sf"/>
</dbReference>
<feature type="transmembrane region" description="Helical" evidence="10">
    <location>
        <begin position="106"/>
        <end position="124"/>
    </location>
</feature>
<evidence type="ECO:0000256" key="1">
    <source>
        <dbReference type="ARBA" id="ARBA00000085"/>
    </source>
</evidence>
<protein>
    <recommendedName>
        <fullName evidence="2">histidine kinase</fullName>
        <ecNumber evidence="2">2.7.13.3</ecNumber>
    </recommendedName>
</protein>
<proteinExistence type="predicted"/>
<dbReference type="EMBL" id="BAAANH010000010">
    <property type="protein sequence ID" value="GAA1771459.1"/>
    <property type="molecule type" value="Genomic_DNA"/>
</dbReference>
<dbReference type="Gene3D" id="3.30.565.10">
    <property type="entry name" value="Histidine kinase-like ATPase, C-terminal domain"/>
    <property type="match status" value="1"/>
</dbReference>
<comment type="catalytic activity">
    <reaction evidence="1">
        <text>ATP + protein L-histidine = ADP + protein N-phospho-L-histidine.</text>
        <dbReference type="EC" id="2.7.13.3"/>
    </reaction>
</comment>
<comment type="caution">
    <text evidence="14">The sequence shown here is derived from an EMBL/GenBank/DDBJ whole genome shotgun (WGS) entry which is preliminary data.</text>
</comment>
<keyword evidence="5" id="KW-0547">Nucleotide-binding</keyword>
<dbReference type="EC" id="2.7.13.3" evidence="2"/>
<evidence type="ECO:0000259" key="13">
    <source>
        <dbReference type="Pfam" id="PF23539"/>
    </source>
</evidence>
<sequence>MTAPARTPPSPAIARAGSSRPPSLADWVWAAAAAAALLPLTLVEIFAAARLPHDGGWLVATLTLYAVLHVTIALRRRWLRATLAVASVSMFGLVIASLPGMPIDAVLLPSSLCFLVIVFTAAASDDRLADVASIVVGLVGAAMMTAVSVPWAPTAGPGELIALAGFLVASVGAAWALGRYRRESRRKLAAQEVAREQAAEIRLQADRAAVADERRRIGRELHDVISHSLAVMVAQAEAARVLQGRDDARSRAAVVQVVETGRAAMTDMRGLLGVLAEPTAVRATASAHAPVPPPREPSPGLDDVAALVERAAGPHRSVVLSSSGAQGPVSPGVALAAYRVIQESLTNTLRHTRPPTSSAVRLTWGDDELTVAVTDDGVPTVPDAASHPGGAGRGIRGMHDRVEHVGGRFESRPREGGGWLTIATFPLTPEESRD</sequence>
<dbReference type="GO" id="GO:0016301">
    <property type="term" value="F:kinase activity"/>
    <property type="evidence" value="ECO:0007669"/>
    <property type="project" value="UniProtKB-KW"/>
</dbReference>
<keyword evidence="15" id="KW-1185">Reference proteome</keyword>
<evidence type="ECO:0000256" key="6">
    <source>
        <dbReference type="ARBA" id="ARBA00022777"/>
    </source>
</evidence>
<dbReference type="Pfam" id="PF23539">
    <property type="entry name" value="DUF7134"/>
    <property type="match status" value="1"/>
</dbReference>
<dbReference type="InterPro" id="IPR050482">
    <property type="entry name" value="Sensor_HK_TwoCompSys"/>
</dbReference>
<gene>
    <name evidence="14" type="ORF">GCM10009747_36390</name>
</gene>
<evidence type="ECO:0000256" key="3">
    <source>
        <dbReference type="ARBA" id="ARBA00022553"/>
    </source>
</evidence>
<dbReference type="InterPro" id="IPR003594">
    <property type="entry name" value="HATPase_dom"/>
</dbReference>
<evidence type="ECO:0000259" key="12">
    <source>
        <dbReference type="Pfam" id="PF07730"/>
    </source>
</evidence>
<evidence type="ECO:0000256" key="10">
    <source>
        <dbReference type="SAM" id="Phobius"/>
    </source>
</evidence>
<reference evidence="14 15" key="1">
    <citation type="journal article" date="2019" name="Int. J. Syst. Evol. Microbiol.">
        <title>The Global Catalogue of Microorganisms (GCM) 10K type strain sequencing project: providing services to taxonomists for standard genome sequencing and annotation.</title>
        <authorList>
            <consortium name="The Broad Institute Genomics Platform"/>
            <consortium name="The Broad Institute Genome Sequencing Center for Infectious Disease"/>
            <person name="Wu L."/>
            <person name="Ma J."/>
        </authorList>
    </citation>
    <scope>NUCLEOTIDE SEQUENCE [LARGE SCALE GENOMIC DNA]</scope>
    <source>
        <strain evidence="14 15">JCM 14319</strain>
    </source>
</reference>
<accession>A0ABN2L0Z8</accession>
<dbReference type="PANTHER" id="PTHR24421">
    <property type="entry name" value="NITRATE/NITRITE SENSOR PROTEIN NARX-RELATED"/>
    <property type="match status" value="1"/>
</dbReference>
<dbReference type="PANTHER" id="PTHR24421:SF10">
    <property type="entry name" value="NITRATE_NITRITE SENSOR PROTEIN NARQ"/>
    <property type="match status" value="1"/>
</dbReference>
<feature type="transmembrane region" description="Helical" evidence="10">
    <location>
        <begin position="81"/>
        <end position="100"/>
    </location>
</feature>
<evidence type="ECO:0000256" key="4">
    <source>
        <dbReference type="ARBA" id="ARBA00022679"/>
    </source>
</evidence>
<dbReference type="InterPro" id="IPR011712">
    <property type="entry name" value="Sig_transdc_His_kin_sub3_dim/P"/>
</dbReference>
<keyword evidence="4" id="KW-0808">Transferase</keyword>
<evidence type="ECO:0000313" key="15">
    <source>
        <dbReference type="Proteomes" id="UP001500506"/>
    </source>
</evidence>
<evidence type="ECO:0000256" key="2">
    <source>
        <dbReference type="ARBA" id="ARBA00012438"/>
    </source>
</evidence>
<name>A0ABN2L0Z8_9MICO</name>
<keyword evidence="10" id="KW-0812">Transmembrane</keyword>
<keyword evidence="10" id="KW-1133">Transmembrane helix</keyword>
<evidence type="ECO:0000256" key="8">
    <source>
        <dbReference type="ARBA" id="ARBA00023012"/>
    </source>
</evidence>
<dbReference type="CDD" id="cd16917">
    <property type="entry name" value="HATPase_UhpB-NarQ-NarX-like"/>
    <property type="match status" value="1"/>
</dbReference>
<keyword evidence="3" id="KW-0597">Phosphoprotein</keyword>
<dbReference type="InterPro" id="IPR055558">
    <property type="entry name" value="DUF7134"/>
</dbReference>
<feature type="transmembrane region" description="Helical" evidence="10">
    <location>
        <begin position="55"/>
        <end position="74"/>
    </location>
</feature>
<feature type="domain" description="Signal transduction histidine kinase subgroup 3 dimerisation and phosphoacceptor" evidence="12">
    <location>
        <begin position="213"/>
        <end position="278"/>
    </location>
</feature>
<dbReference type="Pfam" id="PF07730">
    <property type="entry name" value="HisKA_3"/>
    <property type="match status" value="1"/>
</dbReference>
<dbReference type="RefSeq" id="WP_232499749.1">
    <property type="nucleotide sequence ID" value="NZ_BAAANH010000010.1"/>
</dbReference>
<keyword evidence="8" id="KW-0902">Two-component regulatory system</keyword>
<feature type="transmembrane region" description="Helical" evidence="10">
    <location>
        <begin position="27"/>
        <end position="49"/>
    </location>
</feature>
<evidence type="ECO:0000313" key="14">
    <source>
        <dbReference type="EMBL" id="GAA1771459.1"/>
    </source>
</evidence>
<dbReference type="Gene3D" id="1.20.5.1930">
    <property type="match status" value="1"/>
</dbReference>
<dbReference type="Proteomes" id="UP001500506">
    <property type="component" value="Unassembled WGS sequence"/>
</dbReference>
<dbReference type="Pfam" id="PF02518">
    <property type="entry name" value="HATPase_c"/>
    <property type="match status" value="1"/>
</dbReference>
<keyword evidence="10" id="KW-0472">Membrane</keyword>
<feature type="transmembrane region" description="Helical" evidence="10">
    <location>
        <begin position="131"/>
        <end position="152"/>
    </location>
</feature>
<feature type="domain" description="Histidine kinase/HSP90-like ATPase" evidence="11">
    <location>
        <begin position="334"/>
        <end position="428"/>
    </location>
</feature>
<evidence type="ECO:0000256" key="5">
    <source>
        <dbReference type="ARBA" id="ARBA00022741"/>
    </source>
</evidence>
<dbReference type="SUPFAM" id="SSF55874">
    <property type="entry name" value="ATPase domain of HSP90 chaperone/DNA topoisomerase II/histidine kinase"/>
    <property type="match status" value="1"/>
</dbReference>
<evidence type="ECO:0000256" key="7">
    <source>
        <dbReference type="ARBA" id="ARBA00022840"/>
    </source>
</evidence>
<evidence type="ECO:0000256" key="9">
    <source>
        <dbReference type="SAM" id="MobiDB-lite"/>
    </source>
</evidence>
<keyword evidence="7" id="KW-0067">ATP-binding</keyword>
<keyword evidence="6 14" id="KW-0418">Kinase</keyword>
<feature type="region of interest" description="Disordered" evidence="9">
    <location>
        <begin position="376"/>
        <end position="397"/>
    </location>
</feature>
<organism evidence="14 15">
    <name type="scientific">Agromyces humatus</name>
    <dbReference type="NCBI Taxonomy" id="279573"/>
    <lineage>
        <taxon>Bacteria</taxon>
        <taxon>Bacillati</taxon>
        <taxon>Actinomycetota</taxon>
        <taxon>Actinomycetes</taxon>
        <taxon>Micrococcales</taxon>
        <taxon>Microbacteriaceae</taxon>
        <taxon>Agromyces</taxon>
    </lineage>
</organism>
<evidence type="ECO:0000259" key="11">
    <source>
        <dbReference type="Pfam" id="PF02518"/>
    </source>
</evidence>
<feature type="domain" description="DUF7134" evidence="13">
    <location>
        <begin position="20"/>
        <end position="184"/>
    </location>
</feature>